<gene>
    <name evidence="1" type="ORF">DPEC_G00155060</name>
</gene>
<dbReference type="EMBL" id="CM055739">
    <property type="protein sequence ID" value="KAJ8004079.1"/>
    <property type="molecule type" value="Genomic_DNA"/>
</dbReference>
<proteinExistence type="predicted"/>
<organism evidence="1 2">
    <name type="scientific">Dallia pectoralis</name>
    <name type="common">Alaska blackfish</name>
    <dbReference type="NCBI Taxonomy" id="75939"/>
    <lineage>
        <taxon>Eukaryota</taxon>
        <taxon>Metazoa</taxon>
        <taxon>Chordata</taxon>
        <taxon>Craniata</taxon>
        <taxon>Vertebrata</taxon>
        <taxon>Euteleostomi</taxon>
        <taxon>Actinopterygii</taxon>
        <taxon>Neopterygii</taxon>
        <taxon>Teleostei</taxon>
        <taxon>Protacanthopterygii</taxon>
        <taxon>Esociformes</taxon>
        <taxon>Umbridae</taxon>
        <taxon>Dallia</taxon>
    </lineage>
</organism>
<reference evidence="1" key="1">
    <citation type="submission" date="2021-05" db="EMBL/GenBank/DDBJ databases">
        <authorList>
            <person name="Pan Q."/>
            <person name="Jouanno E."/>
            <person name="Zahm M."/>
            <person name="Klopp C."/>
            <person name="Cabau C."/>
            <person name="Louis A."/>
            <person name="Berthelot C."/>
            <person name="Parey E."/>
            <person name="Roest Crollius H."/>
            <person name="Montfort J."/>
            <person name="Robinson-Rechavi M."/>
            <person name="Bouchez O."/>
            <person name="Lampietro C."/>
            <person name="Lopez Roques C."/>
            <person name="Donnadieu C."/>
            <person name="Postlethwait J."/>
            <person name="Bobe J."/>
            <person name="Dillon D."/>
            <person name="Chandos A."/>
            <person name="von Hippel F."/>
            <person name="Guiguen Y."/>
        </authorList>
    </citation>
    <scope>NUCLEOTIDE SEQUENCE</scope>
    <source>
        <strain evidence="1">YG-Jan2019</strain>
    </source>
</reference>
<evidence type="ECO:0000313" key="2">
    <source>
        <dbReference type="Proteomes" id="UP001157502"/>
    </source>
</evidence>
<evidence type="ECO:0000313" key="1">
    <source>
        <dbReference type="EMBL" id="KAJ8004079.1"/>
    </source>
</evidence>
<protein>
    <submittedName>
        <fullName evidence="1">Uncharacterized protein</fullName>
    </submittedName>
</protein>
<dbReference type="Proteomes" id="UP001157502">
    <property type="component" value="Chromosome 12"/>
</dbReference>
<keyword evidence="2" id="KW-1185">Reference proteome</keyword>
<sequence length="81" mass="8611">MGEGGCPVRWKLHPREQDVVSGLVDASPLEQNEVPVNHNEEKGPARPKQPQSSSDPDTITGSTRAGLLALMPAAFRALGLP</sequence>
<comment type="caution">
    <text evidence="1">The sequence shown here is derived from an EMBL/GenBank/DDBJ whole genome shotgun (WGS) entry which is preliminary data.</text>
</comment>
<accession>A0ACC2GJZ8</accession>
<name>A0ACC2GJZ8_DALPE</name>